<keyword evidence="4" id="KW-0677">Repeat</keyword>
<dbReference type="GO" id="GO:0070593">
    <property type="term" value="P:dendrite self-avoidance"/>
    <property type="evidence" value="ECO:0007669"/>
    <property type="project" value="TreeGrafter"/>
</dbReference>
<dbReference type="PROSITE" id="PS50835">
    <property type="entry name" value="IG_LIKE"/>
    <property type="match status" value="2"/>
</dbReference>
<dbReference type="SMART" id="SM00409">
    <property type="entry name" value="IG"/>
    <property type="match status" value="1"/>
</dbReference>
<name>A0A087U2Q8_STEMI</name>
<dbReference type="EMBL" id="KK117876">
    <property type="protein sequence ID" value="KFM71647.1"/>
    <property type="molecule type" value="Genomic_DNA"/>
</dbReference>
<keyword evidence="3" id="KW-0732">Signal</keyword>
<feature type="non-terminal residue" evidence="11">
    <location>
        <position position="188"/>
    </location>
</feature>
<keyword evidence="12" id="KW-1185">Reference proteome</keyword>
<feature type="domain" description="Ig-like" evidence="10">
    <location>
        <begin position="55"/>
        <end position="149"/>
    </location>
</feature>
<proteinExistence type="predicted"/>
<dbReference type="GO" id="GO:0007417">
    <property type="term" value="P:central nervous system development"/>
    <property type="evidence" value="ECO:0007669"/>
    <property type="project" value="TreeGrafter"/>
</dbReference>
<evidence type="ECO:0000313" key="12">
    <source>
        <dbReference type="Proteomes" id="UP000054359"/>
    </source>
</evidence>
<keyword evidence="7" id="KW-0472">Membrane</keyword>
<protein>
    <submittedName>
        <fullName evidence="11">Down syndrome cell adhesion molecule-like protein Dscam2</fullName>
    </submittedName>
</protein>
<dbReference type="Pfam" id="PF13927">
    <property type="entry name" value="Ig_3"/>
    <property type="match status" value="1"/>
</dbReference>
<dbReference type="STRING" id="407821.A0A087U2Q8"/>
<dbReference type="GO" id="GO:0007156">
    <property type="term" value="P:homophilic cell adhesion via plasma membrane adhesion molecules"/>
    <property type="evidence" value="ECO:0007669"/>
    <property type="project" value="TreeGrafter"/>
</dbReference>
<dbReference type="AlphaFoldDB" id="A0A087U2Q8"/>
<dbReference type="Proteomes" id="UP000054359">
    <property type="component" value="Unassembled WGS sequence"/>
</dbReference>
<dbReference type="GO" id="GO:0007411">
    <property type="term" value="P:axon guidance"/>
    <property type="evidence" value="ECO:0007669"/>
    <property type="project" value="TreeGrafter"/>
</dbReference>
<dbReference type="InterPro" id="IPR003598">
    <property type="entry name" value="Ig_sub2"/>
</dbReference>
<dbReference type="PANTHER" id="PTHR10075:SF14">
    <property type="entry name" value="CELL ADHESION MOLECULE DSCAM2-RELATED"/>
    <property type="match status" value="1"/>
</dbReference>
<dbReference type="SMART" id="SM00408">
    <property type="entry name" value="IGc2"/>
    <property type="match status" value="1"/>
</dbReference>
<organism evidence="11 12">
    <name type="scientific">Stegodyphus mimosarum</name>
    <name type="common">African social velvet spider</name>
    <dbReference type="NCBI Taxonomy" id="407821"/>
    <lineage>
        <taxon>Eukaryota</taxon>
        <taxon>Metazoa</taxon>
        <taxon>Ecdysozoa</taxon>
        <taxon>Arthropoda</taxon>
        <taxon>Chelicerata</taxon>
        <taxon>Arachnida</taxon>
        <taxon>Araneae</taxon>
        <taxon>Araneomorphae</taxon>
        <taxon>Entelegynae</taxon>
        <taxon>Eresoidea</taxon>
        <taxon>Eresidae</taxon>
        <taxon>Stegodyphus</taxon>
    </lineage>
</organism>
<keyword evidence="6" id="KW-1133">Transmembrane helix</keyword>
<dbReference type="GO" id="GO:0030424">
    <property type="term" value="C:axon"/>
    <property type="evidence" value="ECO:0007669"/>
    <property type="project" value="TreeGrafter"/>
</dbReference>
<keyword evidence="5" id="KW-0130">Cell adhesion</keyword>
<evidence type="ECO:0000256" key="3">
    <source>
        <dbReference type="ARBA" id="ARBA00022729"/>
    </source>
</evidence>
<keyword evidence="8" id="KW-1015">Disulfide bond</keyword>
<keyword evidence="9" id="KW-0393">Immunoglobulin domain</keyword>
<dbReference type="GO" id="GO:0005886">
    <property type="term" value="C:plasma membrane"/>
    <property type="evidence" value="ECO:0007669"/>
    <property type="project" value="TreeGrafter"/>
</dbReference>
<comment type="subcellular location">
    <subcellularLocation>
        <location evidence="1">Membrane</location>
        <topology evidence="1">Single-pass membrane protein</topology>
    </subcellularLocation>
</comment>
<feature type="domain" description="Ig-like" evidence="10">
    <location>
        <begin position="153"/>
        <end position="188"/>
    </location>
</feature>
<gene>
    <name evidence="11" type="ORF">X975_07600</name>
</gene>
<reference evidence="11 12" key="1">
    <citation type="submission" date="2013-11" db="EMBL/GenBank/DDBJ databases">
        <title>Genome sequencing of Stegodyphus mimosarum.</title>
        <authorList>
            <person name="Bechsgaard J."/>
        </authorList>
    </citation>
    <scope>NUCLEOTIDE SEQUENCE [LARGE SCALE GENOMIC DNA]</scope>
</reference>
<dbReference type="SUPFAM" id="SSF48726">
    <property type="entry name" value="Immunoglobulin"/>
    <property type="match status" value="2"/>
</dbReference>
<evidence type="ECO:0000256" key="6">
    <source>
        <dbReference type="ARBA" id="ARBA00022989"/>
    </source>
</evidence>
<keyword evidence="2" id="KW-0812">Transmembrane</keyword>
<evidence type="ECO:0000259" key="10">
    <source>
        <dbReference type="PROSITE" id="PS50835"/>
    </source>
</evidence>
<dbReference type="FunFam" id="2.60.40.10:FF:000017">
    <property type="entry name" value="Down syndrome cell adhesion molecule b"/>
    <property type="match status" value="1"/>
</dbReference>
<accession>A0A087U2Q8</accession>
<dbReference type="InterPro" id="IPR013783">
    <property type="entry name" value="Ig-like_fold"/>
</dbReference>
<sequence length="188" mass="20866">MLTLLPSPGILFPNPYLLQVRQIRRQDAGMYQCFIHRELYSSQASARLIIGDLSPSLKLTFPEKTVRPGRYVSLTCIASGHPEPLIRWSLDNIWPLSTRHGVLISSYQTSNGDVVSSVNFTSADVTDSGVYSCEASNDAGTVSYLKRLNVFGPLFIRTINNLTALAGETFSVICPFGGYPYDAIQWKR</sequence>
<evidence type="ECO:0000313" key="11">
    <source>
        <dbReference type="EMBL" id="KFM71647.1"/>
    </source>
</evidence>
<dbReference type="GO" id="GO:0098632">
    <property type="term" value="F:cell-cell adhesion mediator activity"/>
    <property type="evidence" value="ECO:0007669"/>
    <property type="project" value="TreeGrafter"/>
</dbReference>
<evidence type="ECO:0000256" key="9">
    <source>
        <dbReference type="ARBA" id="ARBA00023319"/>
    </source>
</evidence>
<evidence type="ECO:0000256" key="2">
    <source>
        <dbReference type="ARBA" id="ARBA00022692"/>
    </source>
</evidence>
<dbReference type="OrthoDB" id="5950222at2759"/>
<evidence type="ECO:0000256" key="8">
    <source>
        <dbReference type="ARBA" id="ARBA00023157"/>
    </source>
</evidence>
<dbReference type="PANTHER" id="PTHR10075">
    <property type="entry name" value="BASIGIN RELATED"/>
    <property type="match status" value="1"/>
</dbReference>
<dbReference type="OMA" id="NGIHIAM"/>
<dbReference type="InterPro" id="IPR007110">
    <property type="entry name" value="Ig-like_dom"/>
</dbReference>
<evidence type="ECO:0000256" key="4">
    <source>
        <dbReference type="ARBA" id="ARBA00022737"/>
    </source>
</evidence>
<evidence type="ECO:0000256" key="5">
    <source>
        <dbReference type="ARBA" id="ARBA00022889"/>
    </source>
</evidence>
<dbReference type="InterPro" id="IPR036179">
    <property type="entry name" value="Ig-like_dom_sf"/>
</dbReference>
<evidence type="ECO:0000256" key="7">
    <source>
        <dbReference type="ARBA" id="ARBA00023136"/>
    </source>
</evidence>
<dbReference type="Gene3D" id="2.60.40.10">
    <property type="entry name" value="Immunoglobulins"/>
    <property type="match status" value="1"/>
</dbReference>
<evidence type="ECO:0000256" key="1">
    <source>
        <dbReference type="ARBA" id="ARBA00004167"/>
    </source>
</evidence>
<dbReference type="InterPro" id="IPR003599">
    <property type="entry name" value="Ig_sub"/>
</dbReference>